<dbReference type="PANTHER" id="PTHR10963">
    <property type="entry name" value="GLYCOSYL HYDROLASE-RELATED"/>
    <property type="match status" value="1"/>
</dbReference>
<dbReference type="InterPro" id="IPR000757">
    <property type="entry name" value="Beta-glucanase-like"/>
</dbReference>
<reference evidence="5" key="1">
    <citation type="submission" date="2018-06" db="EMBL/GenBank/DDBJ databases">
        <authorList>
            <person name="Khan S.A."/>
        </authorList>
    </citation>
    <scope>NUCLEOTIDE SEQUENCE [LARGE SCALE GENOMIC DNA]</scope>
    <source>
        <strain evidence="5">DB-1506</strain>
    </source>
</reference>
<accession>A0A327M3M5</accession>
<dbReference type="InterPro" id="IPR013320">
    <property type="entry name" value="ConA-like_dom_sf"/>
</dbReference>
<dbReference type="CDD" id="cd08023">
    <property type="entry name" value="GH16_laminarinase_like"/>
    <property type="match status" value="1"/>
</dbReference>
<dbReference type="Gene3D" id="2.60.120.200">
    <property type="match status" value="1"/>
</dbReference>
<proteinExistence type="inferred from homology"/>
<protein>
    <recommendedName>
        <fullName evidence="3">GH16 domain-containing protein</fullName>
    </recommendedName>
</protein>
<organism evidence="4 5">
    <name type="scientific">Roseicella frigidaeris</name>
    <dbReference type="NCBI Taxonomy" id="2230885"/>
    <lineage>
        <taxon>Bacteria</taxon>
        <taxon>Pseudomonadati</taxon>
        <taxon>Pseudomonadota</taxon>
        <taxon>Alphaproteobacteria</taxon>
        <taxon>Acetobacterales</taxon>
        <taxon>Roseomonadaceae</taxon>
        <taxon>Roseicella</taxon>
    </lineage>
</organism>
<dbReference type="OrthoDB" id="9809583at2"/>
<dbReference type="InterPro" id="IPR050546">
    <property type="entry name" value="Glycosyl_Hydrlase_16"/>
</dbReference>
<keyword evidence="2" id="KW-0732">Signal</keyword>
<keyword evidence="5" id="KW-1185">Reference proteome</keyword>
<dbReference type="SUPFAM" id="SSF49899">
    <property type="entry name" value="Concanavalin A-like lectins/glucanases"/>
    <property type="match status" value="1"/>
</dbReference>
<dbReference type="EMBL" id="QLIX01000042">
    <property type="protein sequence ID" value="RAI54668.1"/>
    <property type="molecule type" value="Genomic_DNA"/>
</dbReference>
<evidence type="ECO:0000256" key="1">
    <source>
        <dbReference type="ARBA" id="ARBA00006865"/>
    </source>
</evidence>
<sequence>MGLPMFRRTALALPVLLGSQPGARAAPPLQTQWLPAQAPEEARRPGMRLTFAEEFSRFVWSADGRQGWRTNFPYGRTLPSNKEAQYYSDASVGVHPFMVRDGVLEITAAPGENRGGLPYTSGLITTQGGFAQRYGYFEMRARLPRGRGLWSGLWLLPADKTWPPEIDVVEMLGHQPGVIYVSTHSKATGRREAKTLPVKVGDVSNGFHSFAVSWRAEEICYFLDDRQIAALPTPADMHKPMFLLANLAVGGPGSWPGPPDETTAFPARMLIDHIRAWQFDE</sequence>
<dbReference type="Pfam" id="PF00722">
    <property type="entry name" value="Glyco_hydro_16"/>
    <property type="match status" value="1"/>
</dbReference>
<dbReference type="Proteomes" id="UP000249065">
    <property type="component" value="Unassembled WGS sequence"/>
</dbReference>
<dbReference type="GO" id="GO:0005975">
    <property type="term" value="P:carbohydrate metabolic process"/>
    <property type="evidence" value="ECO:0007669"/>
    <property type="project" value="InterPro"/>
</dbReference>
<comment type="similarity">
    <text evidence="1">Belongs to the glycosyl hydrolase 16 family.</text>
</comment>
<dbReference type="AlphaFoldDB" id="A0A327M3M5"/>
<dbReference type="PROSITE" id="PS51762">
    <property type="entry name" value="GH16_2"/>
    <property type="match status" value="1"/>
</dbReference>
<evidence type="ECO:0000313" key="5">
    <source>
        <dbReference type="Proteomes" id="UP000249065"/>
    </source>
</evidence>
<dbReference type="GO" id="GO:0004553">
    <property type="term" value="F:hydrolase activity, hydrolyzing O-glycosyl compounds"/>
    <property type="evidence" value="ECO:0007669"/>
    <property type="project" value="InterPro"/>
</dbReference>
<name>A0A327M3M5_9PROT</name>
<feature type="domain" description="GH16" evidence="3">
    <location>
        <begin position="29"/>
        <end position="281"/>
    </location>
</feature>
<feature type="signal peptide" evidence="2">
    <location>
        <begin position="1"/>
        <end position="25"/>
    </location>
</feature>
<comment type="caution">
    <text evidence="4">The sequence shown here is derived from an EMBL/GenBank/DDBJ whole genome shotgun (WGS) entry which is preliminary data.</text>
</comment>
<gene>
    <name evidence="4" type="ORF">DOO78_25490</name>
</gene>
<evidence type="ECO:0000256" key="2">
    <source>
        <dbReference type="SAM" id="SignalP"/>
    </source>
</evidence>
<dbReference type="PANTHER" id="PTHR10963:SF55">
    <property type="entry name" value="GLYCOSIDE HYDROLASE FAMILY 16 PROTEIN"/>
    <property type="match status" value="1"/>
</dbReference>
<evidence type="ECO:0000313" key="4">
    <source>
        <dbReference type="EMBL" id="RAI54668.1"/>
    </source>
</evidence>
<feature type="chain" id="PRO_5016404112" description="GH16 domain-containing protein" evidence="2">
    <location>
        <begin position="26"/>
        <end position="281"/>
    </location>
</feature>
<evidence type="ECO:0000259" key="3">
    <source>
        <dbReference type="PROSITE" id="PS51762"/>
    </source>
</evidence>